<comment type="cofactor">
    <cofactor evidence="6 7">
        <name>Fe(3+)</name>
        <dbReference type="ChEBI" id="CHEBI:29034"/>
    </cofactor>
    <text evidence="6 7">Binds 1 Fe(3+) ion per subunit.</text>
</comment>
<dbReference type="PANTHER" id="PTHR47627">
    <property type="entry name" value="RUBREDOXIN"/>
    <property type="match status" value="1"/>
</dbReference>
<comment type="similarity">
    <text evidence="1 6">Belongs to the rubredoxin family.</text>
</comment>
<name>Q1Q0B6_KUEST</name>
<evidence type="ECO:0000256" key="4">
    <source>
        <dbReference type="ARBA" id="ARBA00022982"/>
    </source>
</evidence>
<evidence type="ECO:0000256" key="5">
    <source>
        <dbReference type="ARBA" id="ARBA00023004"/>
    </source>
</evidence>
<feature type="binding site" evidence="7">
    <location>
        <position position="6"/>
    </location>
    <ligand>
        <name>Fe cation</name>
        <dbReference type="ChEBI" id="CHEBI:24875"/>
    </ligand>
</feature>
<reference evidence="9" key="1">
    <citation type="journal article" date="2006" name="Nature">
        <title>Deciphering the evolution and metabolism of an anammox bacterium from a community genome.</title>
        <authorList>
            <person name="Strous M."/>
            <person name="Pelletier E."/>
            <person name="Mangenot S."/>
            <person name="Rattei T."/>
            <person name="Lehner A."/>
            <person name="Taylor M.W."/>
            <person name="Horn M."/>
            <person name="Daims H."/>
            <person name="Bartol-Mavel D."/>
            <person name="Wincker P."/>
            <person name="Barbe V."/>
            <person name="Fonknechten N."/>
            <person name="Vallenet D."/>
            <person name="Segurens B."/>
            <person name="Schenowitz-Truong C."/>
            <person name="Medigue C."/>
            <person name="Collingro A."/>
            <person name="Snel B."/>
            <person name="Dutilh B.E."/>
            <person name="OpDenCamp H.J.M."/>
            <person name="vanDerDrift C."/>
            <person name="Cirpus I."/>
            <person name="vanDePas-Schoonen K.T."/>
            <person name="Harhangi H.R."/>
            <person name="vanNiftrik L."/>
            <person name="Schmid M."/>
            <person name="Keltjens J."/>
            <person name="vanDeVossenberg J."/>
            <person name="Kartal B."/>
            <person name="Meier H."/>
            <person name="Frishman D."/>
            <person name="Huynen M.A."/>
            <person name="Mewes H."/>
            <person name="Weissenbach J."/>
            <person name="Jetten M.S.M."/>
            <person name="Wagner M."/>
            <person name="LePaslier D."/>
        </authorList>
    </citation>
    <scope>NUCLEOTIDE SEQUENCE</scope>
</reference>
<evidence type="ECO:0000259" key="8">
    <source>
        <dbReference type="PROSITE" id="PS50903"/>
    </source>
</evidence>
<keyword evidence="4 6" id="KW-0249">Electron transport</keyword>
<sequence length="52" mass="5951">MERYKCIICGYIYDPKFGDPDHGINPGTSFQNLPDDWVCPLCGAPKEQFEQI</sequence>
<keyword evidence="10" id="KW-0560">Oxidoreductase</keyword>
<dbReference type="Gene3D" id="2.20.28.10">
    <property type="match status" value="1"/>
</dbReference>
<dbReference type="EMBL" id="LT934425">
    <property type="protein sequence ID" value="SOH04279.1"/>
    <property type="molecule type" value="Genomic_DNA"/>
</dbReference>
<dbReference type="KEGG" id="kst:KSMBR1_1780"/>
<dbReference type="SUPFAM" id="SSF57802">
    <property type="entry name" value="Rubredoxin-like"/>
    <property type="match status" value="1"/>
</dbReference>
<keyword evidence="5 6" id="KW-0408">Iron</keyword>
<dbReference type="InterPro" id="IPR018527">
    <property type="entry name" value="Rubredoxin_Fe_BS"/>
</dbReference>
<feature type="binding site" evidence="7">
    <location>
        <position position="39"/>
    </location>
    <ligand>
        <name>Fe cation</name>
        <dbReference type="ChEBI" id="CHEBI:24875"/>
    </ligand>
</feature>
<evidence type="ECO:0000313" key="10">
    <source>
        <dbReference type="EMBL" id="QII09838.1"/>
    </source>
</evidence>
<dbReference type="PRINTS" id="PR00163">
    <property type="entry name" value="RUBREDOXIN"/>
</dbReference>
<proteinExistence type="inferred from homology"/>
<dbReference type="InterPro" id="IPR024935">
    <property type="entry name" value="Rubredoxin_dom"/>
</dbReference>
<dbReference type="PROSITE" id="PS00202">
    <property type="entry name" value="RUBREDOXIN"/>
    <property type="match status" value="1"/>
</dbReference>
<dbReference type="OrthoDB" id="9758182at2"/>
<dbReference type="GO" id="GO:0043448">
    <property type="term" value="P:alkane catabolic process"/>
    <property type="evidence" value="ECO:0007669"/>
    <property type="project" value="TreeGrafter"/>
</dbReference>
<feature type="binding site" evidence="7">
    <location>
        <position position="9"/>
    </location>
    <ligand>
        <name>Fe cation</name>
        <dbReference type="ChEBI" id="CHEBI:24875"/>
    </ligand>
</feature>
<evidence type="ECO:0000256" key="7">
    <source>
        <dbReference type="PIRSR" id="PIRSR000071-1"/>
    </source>
</evidence>
<evidence type="ECO:0000313" key="11">
    <source>
        <dbReference type="EMBL" id="SOH04279.1"/>
    </source>
</evidence>
<feature type="domain" description="Rubredoxin-like" evidence="8">
    <location>
        <begin position="1"/>
        <end position="52"/>
    </location>
</feature>
<keyword evidence="12" id="KW-1185">Reference proteome</keyword>
<organism evidence="9">
    <name type="scientific">Kuenenia stuttgartiensis</name>
    <dbReference type="NCBI Taxonomy" id="174633"/>
    <lineage>
        <taxon>Bacteria</taxon>
        <taxon>Pseudomonadati</taxon>
        <taxon>Planctomycetota</taxon>
        <taxon>Candidatus Brocadiia</taxon>
        <taxon>Candidatus Brocadiales</taxon>
        <taxon>Candidatus Brocadiaceae</taxon>
        <taxon>Candidatus Kuenenia</taxon>
    </lineage>
</organism>
<dbReference type="Proteomes" id="UP000221734">
    <property type="component" value="Chromosome Kuenenia_stuttgartiensis_MBR1"/>
</dbReference>
<dbReference type="InterPro" id="IPR024934">
    <property type="entry name" value="Rubredoxin-like_dom"/>
</dbReference>
<evidence type="ECO:0000313" key="12">
    <source>
        <dbReference type="Proteomes" id="UP000221734"/>
    </source>
</evidence>
<dbReference type="PANTHER" id="PTHR47627:SF1">
    <property type="entry name" value="RUBREDOXIN-1-RELATED"/>
    <property type="match status" value="1"/>
</dbReference>
<dbReference type="GO" id="GO:0005506">
    <property type="term" value="F:iron ion binding"/>
    <property type="evidence" value="ECO:0007669"/>
    <property type="project" value="InterPro"/>
</dbReference>
<evidence type="ECO:0000313" key="9">
    <source>
        <dbReference type="EMBL" id="CAJ72783.1"/>
    </source>
</evidence>
<evidence type="ECO:0000256" key="6">
    <source>
        <dbReference type="PIRNR" id="PIRNR000071"/>
    </source>
</evidence>
<dbReference type="Proteomes" id="UP000501926">
    <property type="component" value="Chromosome"/>
</dbReference>
<reference evidence="10 13" key="5">
    <citation type="submission" date="2020-02" db="EMBL/GenBank/DDBJ databases">
        <title>Newly sequenced genome of strain CSTR1 showed variability in Candidatus Kuenenia stuttgartiensis genomes.</title>
        <authorList>
            <person name="Ding C."/>
            <person name="Adrian L."/>
        </authorList>
    </citation>
    <scope>NUCLEOTIDE SEQUENCE [LARGE SCALE GENOMIC DNA]</scope>
    <source>
        <strain evidence="10 13">CSTR1</strain>
    </source>
</reference>
<dbReference type="GO" id="GO:0016491">
    <property type="term" value="F:oxidoreductase activity"/>
    <property type="evidence" value="ECO:0007669"/>
    <property type="project" value="UniProtKB-KW"/>
</dbReference>
<dbReference type="InterPro" id="IPR050526">
    <property type="entry name" value="Rubredoxin_ET"/>
</dbReference>
<protein>
    <recommendedName>
        <fullName evidence="6">Rubredoxin</fullName>
    </recommendedName>
</protein>
<evidence type="ECO:0000256" key="1">
    <source>
        <dbReference type="ARBA" id="ARBA00005337"/>
    </source>
</evidence>
<dbReference type="EMBL" id="CP049055">
    <property type="protein sequence ID" value="QII09838.1"/>
    <property type="molecule type" value="Genomic_DNA"/>
</dbReference>
<feature type="binding site" evidence="7">
    <location>
        <position position="42"/>
    </location>
    <ligand>
        <name>Fe cation</name>
        <dbReference type="ChEBI" id="CHEBI:24875"/>
    </ligand>
</feature>
<reference evidence="9" key="2">
    <citation type="submission" date="2006-01" db="EMBL/GenBank/DDBJ databases">
        <authorList>
            <person name="Genoscope"/>
        </authorList>
    </citation>
    <scope>NUCLEOTIDE SEQUENCE</scope>
</reference>
<evidence type="ECO:0000256" key="3">
    <source>
        <dbReference type="ARBA" id="ARBA00022723"/>
    </source>
</evidence>
<dbReference type="GO" id="GO:0009055">
    <property type="term" value="F:electron transfer activity"/>
    <property type="evidence" value="ECO:0007669"/>
    <property type="project" value="InterPro"/>
</dbReference>
<gene>
    <name evidence="9" type="primary">rub</name>
    <name evidence="10" type="synonym">rd</name>
    <name evidence="11" type="synonym">rub_1</name>
    <name evidence="10" type="ORF">KsCSTR_04590</name>
    <name evidence="11" type="ORF">KSMBR1_1780</name>
    <name evidence="9" type="ORF">kustd2038</name>
</gene>
<keyword evidence="3 6" id="KW-0479">Metal-binding</keyword>
<accession>Q1Q0B6</accession>
<dbReference type="AlphaFoldDB" id="Q1Q0B6"/>
<evidence type="ECO:0000256" key="2">
    <source>
        <dbReference type="ARBA" id="ARBA00022448"/>
    </source>
</evidence>
<dbReference type="PROSITE" id="PS50903">
    <property type="entry name" value="RUBREDOXIN_LIKE"/>
    <property type="match status" value="1"/>
</dbReference>
<dbReference type="RefSeq" id="WP_099325003.1">
    <property type="nucleotide sequence ID" value="NZ_CP049055.1"/>
</dbReference>
<dbReference type="NCBIfam" id="NF045768">
    <property type="entry name" value="RubredRD"/>
    <property type="match status" value="1"/>
</dbReference>
<dbReference type="Pfam" id="PF00301">
    <property type="entry name" value="Rubredoxin"/>
    <property type="match status" value="1"/>
</dbReference>
<reference evidence="11" key="4">
    <citation type="submission" date="2017-10" db="EMBL/GenBank/DDBJ databases">
        <authorList>
            <person name="Banno H."/>
            <person name="Chua N.-H."/>
        </authorList>
    </citation>
    <scope>NUCLEOTIDE SEQUENCE [LARGE SCALE GENOMIC DNA]</scope>
    <source>
        <strain evidence="11">Kuenenia_mbr1_ru-nijmegen</strain>
    </source>
</reference>
<dbReference type="EMBL" id="CT573072">
    <property type="protein sequence ID" value="CAJ72783.1"/>
    <property type="molecule type" value="Genomic_DNA"/>
</dbReference>
<dbReference type="PIRSF" id="PIRSF000071">
    <property type="entry name" value="Rubredoxin"/>
    <property type="match status" value="1"/>
</dbReference>
<reference evidence="12" key="3">
    <citation type="submission" date="2017-10" db="EMBL/GenBank/DDBJ databases">
        <authorList>
            <person name="Frank J."/>
        </authorList>
    </citation>
    <scope>NUCLEOTIDE SEQUENCE [LARGE SCALE GENOMIC DNA]</scope>
</reference>
<dbReference type="InterPro" id="IPR024922">
    <property type="entry name" value="Rubredoxin"/>
</dbReference>
<dbReference type="CDD" id="cd00730">
    <property type="entry name" value="rubredoxin"/>
    <property type="match status" value="1"/>
</dbReference>
<keyword evidence="2 6" id="KW-0813">Transport</keyword>
<dbReference type="FunFam" id="2.20.28.10:FF:000001">
    <property type="entry name" value="Rubredoxin"/>
    <property type="match status" value="1"/>
</dbReference>
<evidence type="ECO:0000313" key="13">
    <source>
        <dbReference type="Proteomes" id="UP000501926"/>
    </source>
</evidence>